<organism evidence="1 2">
    <name type="scientific">Trichinella spiralis</name>
    <name type="common">Trichina worm</name>
    <dbReference type="NCBI Taxonomy" id="6334"/>
    <lineage>
        <taxon>Eukaryota</taxon>
        <taxon>Metazoa</taxon>
        <taxon>Ecdysozoa</taxon>
        <taxon>Nematoda</taxon>
        <taxon>Enoplea</taxon>
        <taxon>Dorylaimia</taxon>
        <taxon>Trichinellida</taxon>
        <taxon>Trichinellidae</taxon>
        <taxon>Trichinella</taxon>
    </lineage>
</organism>
<gene>
    <name evidence="1" type="ORF">T01_2911</name>
</gene>
<protein>
    <submittedName>
        <fullName evidence="1">Uncharacterized protein</fullName>
    </submittedName>
</protein>
<reference evidence="1 2" key="1">
    <citation type="submission" date="2015-01" db="EMBL/GenBank/DDBJ databases">
        <title>Evolution of Trichinella species and genotypes.</title>
        <authorList>
            <person name="Korhonen P.K."/>
            <person name="Edoardo P."/>
            <person name="Giuseppe L.R."/>
            <person name="Gasser R.B."/>
        </authorList>
    </citation>
    <scope>NUCLEOTIDE SEQUENCE [LARGE SCALE GENOMIC DNA]</scope>
    <source>
        <strain evidence="1">ISS3</strain>
    </source>
</reference>
<dbReference type="OrthoDB" id="6143244at2759"/>
<accession>A0A0V0YTL5</accession>
<proteinExistence type="predicted"/>
<name>A0A0V0YTL5_TRISP</name>
<dbReference type="EMBL" id="JYDH01004993">
    <property type="protein sequence ID" value="KRY03618.1"/>
    <property type="molecule type" value="Genomic_DNA"/>
</dbReference>
<comment type="caution">
    <text evidence="1">The sequence shown here is derived from an EMBL/GenBank/DDBJ whole genome shotgun (WGS) entry which is preliminary data.</text>
</comment>
<keyword evidence="2" id="KW-1185">Reference proteome</keyword>
<dbReference type="AlphaFoldDB" id="A0A0V0YTL5"/>
<dbReference type="Proteomes" id="UP000054776">
    <property type="component" value="Unassembled WGS sequence"/>
</dbReference>
<sequence>MQLASRNCCFRTRSNAMLPREFLHSDEQILRKDFSTVNIRTNNHLEGWHNRLNRKAAKSHNGLYELLQLLIAEQG</sequence>
<feature type="non-terminal residue" evidence="1">
    <location>
        <position position="75"/>
    </location>
</feature>
<dbReference type="InParanoid" id="A0A0V0YTL5"/>
<evidence type="ECO:0000313" key="1">
    <source>
        <dbReference type="EMBL" id="KRY03618.1"/>
    </source>
</evidence>
<evidence type="ECO:0000313" key="2">
    <source>
        <dbReference type="Proteomes" id="UP000054776"/>
    </source>
</evidence>